<dbReference type="Proteomes" id="UP000093000">
    <property type="component" value="Unassembled WGS sequence"/>
</dbReference>
<protein>
    <submittedName>
        <fullName evidence="1">Uncharacterized protein</fullName>
    </submittedName>
</protein>
<organism evidence="1 2">
    <name type="scientific">Choanephora cucurbitarum</name>
    <dbReference type="NCBI Taxonomy" id="101091"/>
    <lineage>
        <taxon>Eukaryota</taxon>
        <taxon>Fungi</taxon>
        <taxon>Fungi incertae sedis</taxon>
        <taxon>Mucoromycota</taxon>
        <taxon>Mucoromycotina</taxon>
        <taxon>Mucoromycetes</taxon>
        <taxon>Mucorales</taxon>
        <taxon>Mucorineae</taxon>
        <taxon>Choanephoraceae</taxon>
        <taxon>Choanephoroideae</taxon>
        <taxon>Choanephora</taxon>
    </lineage>
</organism>
<dbReference type="OrthoDB" id="2268678at2759"/>
<evidence type="ECO:0000313" key="1">
    <source>
        <dbReference type="EMBL" id="OBZ91243.1"/>
    </source>
</evidence>
<sequence length="71" mass="8365">MGATMSSNVKYVQYNVNGMTVFIPYIRLTNGQWIPFRDHDIYRSQPGPLIDTPVLPAKFYPYYMPKSTYYF</sequence>
<name>A0A1C7NQ69_9FUNG</name>
<comment type="caution">
    <text evidence="1">The sequence shown here is derived from an EMBL/GenBank/DDBJ whole genome shotgun (WGS) entry which is preliminary data.</text>
</comment>
<dbReference type="EMBL" id="LUGH01000017">
    <property type="protein sequence ID" value="OBZ91243.1"/>
    <property type="molecule type" value="Genomic_DNA"/>
</dbReference>
<accession>A0A1C7NQ69</accession>
<dbReference type="InParanoid" id="A0A1C7NQ69"/>
<gene>
    <name evidence="1" type="ORF">A0J61_00719</name>
</gene>
<reference evidence="1 2" key="1">
    <citation type="submission" date="2016-03" db="EMBL/GenBank/DDBJ databases">
        <title>Choanephora cucurbitarum.</title>
        <authorList>
            <person name="Min B."/>
            <person name="Park H."/>
            <person name="Park J.-H."/>
            <person name="Shin H.-D."/>
            <person name="Choi I.-G."/>
        </authorList>
    </citation>
    <scope>NUCLEOTIDE SEQUENCE [LARGE SCALE GENOMIC DNA]</scope>
    <source>
        <strain evidence="1 2">KUS-F28377</strain>
    </source>
</reference>
<dbReference type="AlphaFoldDB" id="A0A1C7NQ69"/>
<evidence type="ECO:0000313" key="2">
    <source>
        <dbReference type="Proteomes" id="UP000093000"/>
    </source>
</evidence>
<proteinExistence type="predicted"/>
<keyword evidence="2" id="KW-1185">Reference proteome</keyword>